<dbReference type="Proteomes" id="UP000007014">
    <property type="component" value="Chromosome 11"/>
</dbReference>
<protein>
    <recommendedName>
        <fullName evidence="5">EGF-like domain-containing protein</fullName>
    </recommendedName>
</protein>
<sequence length="189" mass="20039">MRAATAFLALLCIQVFYYWVPRWQTGSELVSLSSYGTIYQRPSAAADCYQGTVNNSAGGSTCTCNSGWYTVPENAPVQCACNLNCDLEGTKSCNRSLQVCFCKDGYGTAPNQNPKNRVYCNVKYPSTNSSSNGGGATSPANSTGGGGFNLSGISLPTILLALVCLGIGAAIFAFCCCLCWPFVARARMY</sequence>
<reference evidence="3 4" key="2">
    <citation type="journal article" date="2007" name="BMC Biol.">
        <title>A 100%-complete sequence reveals unusually simple genomic features in the hot-spring red alga Cyanidioschyzon merolae.</title>
        <authorList>
            <person name="Nozaki H."/>
            <person name="Takano H."/>
            <person name="Misumi O."/>
            <person name="Terasawa K."/>
            <person name="Matsuzaki M."/>
            <person name="Maruyama S."/>
            <person name="Nishida K."/>
            <person name="Yagisawa F."/>
            <person name="Yoshida Y."/>
            <person name="Fujiwara T."/>
            <person name="Takio S."/>
            <person name="Tamura K."/>
            <person name="Chung S.J."/>
            <person name="Nakamura S."/>
            <person name="Kuroiwa H."/>
            <person name="Tanaka K."/>
            <person name="Sato N."/>
            <person name="Kuroiwa T."/>
        </authorList>
    </citation>
    <scope>NUCLEOTIDE SEQUENCE [LARGE SCALE GENOMIC DNA]</scope>
    <source>
        <strain evidence="3 4">10D</strain>
    </source>
</reference>
<reference evidence="3 4" key="1">
    <citation type="journal article" date="2004" name="Nature">
        <title>Genome sequence of the ultrasmall unicellular red alga Cyanidioschyzon merolae 10D.</title>
        <authorList>
            <person name="Matsuzaki M."/>
            <person name="Misumi O."/>
            <person name="Shin-i T."/>
            <person name="Maruyama S."/>
            <person name="Takahara M."/>
            <person name="Miyagishima S."/>
            <person name="Mori T."/>
            <person name="Nishida K."/>
            <person name="Yagisawa F."/>
            <person name="Nishida K."/>
            <person name="Yoshida Y."/>
            <person name="Nishimura Y."/>
            <person name="Nakao S."/>
            <person name="Kobayashi T."/>
            <person name="Momoyama Y."/>
            <person name="Higashiyama T."/>
            <person name="Minoda A."/>
            <person name="Sano M."/>
            <person name="Nomoto H."/>
            <person name="Oishi K."/>
            <person name="Hayashi H."/>
            <person name="Ohta F."/>
            <person name="Nishizaka S."/>
            <person name="Haga S."/>
            <person name="Miura S."/>
            <person name="Morishita T."/>
            <person name="Kabeya Y."/>
            <person name="Terasawa K."/>
            <person name="Suzuki Y."/>
            <person name="Ishii Y."/>
            <person name="Asakawa S."/>
            <person name="Takano H."/>
            <person name="Ohta N."/>
            <person name="Kuroiwa H."/>
            <person name="Tanaka K."/>
            <person name="Shimizu N."/>
            <person name="Sugano S."/>
            <person name="Sato N."/>
            <person name="Nozaki H."/>
            <person name="Ogasawara N."/>
            <person name="Kohara Y."/>
            <person name="Kuroiwa T."/>
        </authorList>
    </citation>
    <scope>NUCLEOTIDE SEQUENCE [LARGE SCALE GENOMIC DNA]</scope>
    <source>
        <strain evidence="3 4">10D</strain>
    </source>
</reference>
<keyword evidence="1" id="KW-0472">Membrane</keyword>
<evidence type="ECO:0008006" key="5">
    <source>
        <dbReference type="Google" id="ProtNLM"/>
    </source>
</evidence>
<name>M1V5D2_CYAM1</name>
<dbReference type="GeneID" id="16994419"/>
<dbReference type="KEGG" id="cme:CYME_CMK072C"/>
<feature type="chain" id="PRO_5004017836" description="EGF-like domain-containing protein" evidence="2">
    <location>
        <begin position="19"/>
        <end position="189"/>
    </location>
</feature>
<evidence type="ECO:0000256" key="2">
    <source>
        <dbReference type="SAM" id="SignalP"/>
    </source>
</evidence>
<keyword evidence="1" id="KW-0812">Transmembrane</keyword>
<dbReference type="RefSeq" id="XP_005536501.1">
    <property type="nucleotide sequence ID" value="XM_005536444.1"/>
</dbReference>
<feature type="signal peptide" evidence="2">
    <location>
        <begin position="1"/>
        <end position="18"/>
    </location>
</feature>
<feature type="transmembrane region" description="Helical" evidence="1">
    <location>
        <begin position="158"/>
        <end position="183"/>
    </location>
</feature>
<evidence type="ECO:0000256" key="1">
    <source>
        <dbReference type="SAM" id="Phobius"/>
    </source>
</evidence>
<evidence type="ECO:0000313" key="3">
    <source>
        <dbReference type="EMBL" id="BAM80465.1"/>
    </source>
</evidence>
<dbReference type="Gramene" id="CMK072CT">
    <property type="protein sequence ID" value="CMK072CT"/>
    <property type="gene ID" value="CMK072C"/>
</dbReference>
<keyword evidence="2" id="KW-0732">Signal</keyword>
<keyword evidence="4" id="KW-1185">Reference proteome</keyword>
<gene>
    <name evidence="3" type="ORF">CYME_CMK072C</name>
</gene>
<proteinExistence type="predicted"/>
<evidence type="ECO:0000313" key="4">
    <source>
        <dbReference type="Proteomes" id="UP000007014"/>
    </source>
</evidence>
<dbReference type="AlphaFoldDB" id="M1V5D2"/>
<organism evidence="3 4">
    <name type="scientific">Cyanidioschyzon merolae (strain NIES-3377 / 10D)</name>
    <name type="common">Unicellular red alga</name>
    <dbReference type="NCBI Taxonomy" id="280699"/>
    <lineage>
        <taxon>Eukaryota</taxon>
        <taxon>Rhodophyta</taxon>
        <taxon>Bangiophyceae</taxon>
        <taxon>Cyanidiales</taxon>
        <taxon>Cyanidiaceae</taxon>
        <taxon>Cyanidioschyzon</taxon>
    </lineage>
</organism>
<accession>M1V5D2</accession>
<dbReference type="HOGENOM" id="CLU_1436349_0_0_1"/>
<keyword evidence="1" id="KW-1133">Transmembrane helix</keyword>
<dbReference type="EMBL" id="AP006493">
    <property type="protein sequence ID" value="BAM80465.1"/>
    <property type="molecule type" value="Genomic_DNA"/>
</dbReference>